<reference evidence="1" key="1">
    <citation type="journal article" date="2013" name="J. Plant Res.">
        <title>Effect of fungi and light on seed germination of three Opuntia species from semiarid lands of central Mexico.</title>
        <authorList>
            <person name="Delgado-Sanchez P."/>
            <person name="Jimenez-Bremont J.F."/>
            <person name="Guerrero-Gonzalez Mde L."/>
            <person name="Flores J."/>
        </authorList>
    </citation>
    <scope>NUCLEOTIDE SEQUENCE</scope>
    <source>
        <tissue evidence="1">Cladode</tissue>
    </source>
</reference>
<dbReference type="AlphaFoldDB" id="A0A7C9E8M1"/>
<reference evidence="1" key="2">
    <citation type="submission" date="2020-07" db="EMBL/GenBank/DDBJ databases">
        <authorList>
            <person name="Vera ALvarez R."/>
            <person name="Arias-Moreno D.M."/>
            <person name="Jimenez-Jacinto V."/>
            <person name="Jimenez-Bremont J.F."/>
            <person name="Swaminathan K."/>
            <person name="Moose S.P."/>
            <person name="Guerrero-Gonzalez M.L."/>
            <person name="Marino-Ramirez L."/>
            <person name="Landsman D."/>
            <person name="Rodriguez-Kessler M."/>
            <person name="Delgado-Sanchez P."/>
        </authorList>
    </citation>
    <scope>NUCLEOTIDE SEQUENCE</scope>
    <source>
        <tissue evidence="1">Cladode</tissue>
    </source>
</reference>
<proteinExistence type="predicted"/>
<sequence>MRPLLIALKLGDTSEREEEDELLRRGRWWSEGVMRGREKLRPVNGGILGGSLVVSGETTGTEVTGEVWKGWQWWMLAVLIEGGSDQCSSVDGEKERPAVDLF</sequence>
<accession>A0A7C9E8M1</accession>
<name>A0A7C9E8M1_OPUST</name>
<dbReference type="EMBL" id="GISG01199843">
    <property type="protein sequence ID" value="MBA4658265.1"/>
    <property type="molecule type" value="Transcribed_RNA"/>
</dbReference>
<organism evidence="1">
    <name type="scientific">Opuntia streptacantha</name>
    <name type="common">Prickly pear cactus</name>
    <name type="synonym">Opuntia cardona</name>
    <dbReference type="NCBI Taxonomy" id="393608"/>
    <lineage>
        <taxon>Eukaryota</taxon>
        <taxon>Viridiplantae</taxon>
        <taxon>Streptophyta</taxon>
        <taxon>Embryophyta</taxon>
        <taxon>Tracheophyta</taxon>
        <taxon>Spermatophyta</taxon>
        <taxon>Magnoliopsida</taxon>
        <taxon>eudicotyledons</taxon>
        <taxon>Gunneridae</taxon>
        <taxon>Pentapetalae</taxon>
        <taxon>Caryophyllales</taxon>
        <taxon>Cactineae</taxon>
        <taxon>Cactaceae</taxon>
        <taxon>Opuntioideae</taxon>
        <taxon>Opuntia</taxon>
    </lineage>
</organism>
<evidence type="ECO:0000313" key="1">
    <source>
        <dbReference type="EMBL" id="MBA4658265.1"/>
    </source>
</evidence>
<protein>
    <submittedName>
        <fullName evidence="1">Uncharacterized protein</fullName>
    </submittedName>
</protein>